<reference evidence="4" key="1">
    <citation type="submission" date="2005-08" db="EMBL/GenBank/DDBJ databases">
        <title>Complete sequence of chromosome 1 of Synechococcus elongatus PCC 7942.</title>
        <authorList>
            <consortium name="US DOE Joint Genome Institute"/>
            <person name="Copeland A."/>
            <person name="Lucas S."/>
            <person name="Lapidus A."/>
            <person name="Barry K."/>
            <person name="Detter J.C."/>
            <person name="Glavina T."/>
            <person name="Hammon N."/>
            <person name="Israni S."/>
            <person name="Pitluck S."/>
            <person name="Schmutz J."/>
            <person name="Larimer F."/>
            <person name="Land M."/>
            <person name="Kyrpides N."/>
            <person name="Lykidis A."/>
            <person name="Richardson P."/>
        </authorList>
    </citation>
    <scope>NUCLEOTIDE SEQUENCE [LARGE SCALE GENOMIC DNA]</scope>
    <source>
        <strain evidence="4">ATCC 33912 / PCC 7942 / FACHB-805</strain>
    </source>
</reference>
<dbReference type="SUPFAM" id="SSF103511">
    <property type="entry name" value="Chlorophyll a-b binding protein"/>
    <property type="match status" value="1"/>
</dbReference>
<organism evidence="3 4">
    <name type="scientific">Synechococcus elongatus (strain ATCC 33912 / PCC 7942 / FACHB-805)</name>
    <name type="common">Anacystis nidulans R2</name>
    <dbReference type="NCBI Taxonomy" id="1140"/>
    <lineage>
        <taxon>Bacteria</taxon>
        <taxon>Bacillati</taxon>
        <taxon>Cyanobacteriota</taxon>
        <taxon>Cyanophyceae</taxon>
        <taxon>Synechococcales</taxon>
        <taxon>Synechococcaceae</taxon>
        <taxon>Synechococcus</taxon>
    </lineage>
</organism>
<evidence type="ECO:0000313" key="3">
    <source>
        <dbReference type="EMBL" id="ABB57789.1"/>
    </source>
</evidence>
<proteinExistence type="predicted"/>
<dbReference type="STRING" id="1140.Synpcc7942_1759"/>
<dbReference type="eggNOG" id="ENOG5032Z0N">
    <property type="taxonomic scope" value="Bacteria"/>
</dbReference>
<keyword evidence="4" id="KW-1185">Reference proteome</keyword>
<protein>
    <submittedName>
        <fullName evidence="3">CAB/ELIP/HLIP-related protein</fullName>
    </submittedName>
</protein>
<gene>
    <name evidence="3" type="ordered locus">Synpcc7942_1759</name>
</gene>
<sequence>MKHDKDRHSAAMAMLEPTVTPHRDRPRFGFNETAEKLNGRLAMLAFVTLIAFELTTHEGFLHWLGLV</sequence>
<dbReference type="Proteomes" id="UP000889800">
    <property type="component" value="Chromosome"/>
</dbReference>
<dbReference type="AlphaFoldDB" id="Q31MD0"/>
<dbReference type="Gene3D" id="1.10.3460.10">
    <property type="entry name" value="Chlorophyll a/b binding protein domain"/>
    <property type="match status" value="1"/>
</dbReference>
<feature type="region of interest" description="Disordered" evidence="1">
    <location>
        <begin position="1"/>
        <end position="27"/>
    </location>
</feature>
<keyword evidence="2" id="KW-0472">Membrane</keyword>
<evidence type="ECO:0000256" key="2">
    <source>
        <dbReference type="SAM" id="Phobius"/>
    </source>
</evidence>
<feature type="transmembrane region" description="Helical" evidence="2">
    <location>
        <begin position="41"/>
        <end position="64"/>
    </location>
</feature>
<keyword evidence="2" id="KW-1133">Transmembrane helix</keyword>
<evidence type="ECO:0000313" key="4">
    <source>
        <dbReference type="Proteomes" id="UP000889800"/>
    </source>
</evidence>
<dbReference type="BioCyc" id="SYNEL:SYNPCC7942_1759-MONOMER"/>
<name>Q31MD0_SYNE7</name>
<keyword evidence="2" id="KW-0812">Transmembrane</keyword>
<dbReference type="HOGENOM" id="CLU_171075_4_0_3"/>
<evidence type="ECO:0000256" key="1">
    <source>
        <dbReference type="SAM" id="MobiDB-lite"/>
    </source>
</evidence>
<accession>Q31MD0</accession>
<dbReference type="KEGG" id="syf:Synpcc7942_1759"/>
<dbReference type="PaxDb" id="1140-Synpcc7942_1759"/>
<dbReference type="EMBL" id="CP000100">
    <property type="protein sequence ID" value="ABB57789.1"/>
    <property type="molecule type" value="Genomic_DNA"/>
</dbReference>